<protein>
    <recommendedName>
        <fullName evidence="3">Sporulation related domain-containing protein</fullName>
    </recommendedName>
</protein>
<reference evidence="1 2" key="1">
    <citation type="submission" date="2021-03" db="EMBL/GenBank/DDBJ databases">
        <title>novel species isolated from a fishpond in China.</title>
        <authorList>
            <person name="Lu H."/>
            <person name="Cai Z."/>
        </authorList>
    </citation>
    <scope>NUCLEOTIDE SEQUENCE [LARGE SCALE GENOMIC DNA]</scope>
    <source>
        <strain evidence="1 2">YJ13C</strain>
    </source>
</reference>
<evidence type="ECO:0000313" key="1">
    <source>
        <dbReference type="EMBL" id="MBN7814416.1"/>
    </source>
</evidence>
<sequence>MKGVWIVGIVLLAAMGCKSSKSTSGGSTAYANYQEDLTGTLPIYPDYEAEMAKVSNVSQEISTQTVDAALHQSIQRMYDKNLTEPYYNGYSVLVYSGIDRNKAFETRDELTENFPEIKAEMQYQEPRYLVKVGKFNFKIEAQKSFSLIKSQFPTARIIQDRFQRKEYEAPEITNSNAEGQN</sequence>
<dbReference type="Proteomes" id="UP000664480">
    <property type="component" value="Unassembled WGS sequence"/>
</dbReference>
<proteinExistence type="predicted"/>
<keyword evidence="2" id="KW-1185">Reference proteome</keyword>
<gene>
    <name evidence="1" type="ORF">J0A69_03205</name>
</gene>
<comment type="caution">
    <text evidence="1">The sequence shown here is derived from an EMBL/GenBank/DDBJ whole genome shotgun (WGS) entry which is preliminary data.</text>
</comment>
<evidence type="ECO:0008006" key="3">
    <source>
        <dbReference type="Google" id="ProtNLM"/>
    </source>
</evidence>
<organism evidence="1 2">
    <name type="scientific">Algoriphagus pacificus</name>
    <dbReference type="NCBI Taxonomy" id="2811234"/>
    <lineage>
        <taxon>Bacteria</taxon>
        <taxon>Pseudomonadati</taxon>
        <taxon>Bacteroidota</taxon>
        <taxon>Cytophagia</taxon>
        <taxon>Cytophagales</taxon>
        <taxon>Cyclobacteriaceae</taxon>
        <taxon>Algoriphagus</taxon>
    </lineage>
</organism>
<evidence type="ECO:0000313" key="2">
    <source>
        <dbReference type="Proteomes" id="UP000664480"/>
    </source>
</evidence>
<name>A0ABS3CBC7_9BACT</name>
<dbReference type="EMBL" id="JAFKCU010000001">
    <property type="protein sequence ID" value="MBN7814416.1"/>
    <property type="molecule type" value="Genomic_DNA"/>
</dbReference>
<dbReference type="RefSeq" id="WP_206585064.1">
    <property type="nucleotide sequence ID" value="NZ_JAFKCU010000001.1"/>
</dbReference>
<accession>A0ABS3CBC7</accession>
<dbReference type="PROSITE" id="PS51257">
    <property type="entry name" value="PROKAR_LIPOPROTEIN"/>
    <property type="match status" value="1"/>
</dbReference>